<evidence type="ECO:0008006" key="4">
    <source>
        <dbReference type="Google" id="ProtNLM"/>
    </source>
</evidence>
<feature type="signal peptide" evidence="1">
    <location>
        <begin position="1"/>
        <end position="23"/>
    </location>
</feature>
<sequence length="732" mass="76546">MRRSTCGIVLLALALCGAQRALSAPVYDTIVDPISGRKGHVPKPEQQKLSRRLAGATPLAVDCGAFNACPLASTIAQALLGNNPNLTLSAGASFSKGLCAQWGTIPAGGFSAGHVMAGWFPKGAVVLSSGIAATGNCNSNTLDYYTGLIGGGGDANLDALVPAYTTYDAVALEFEVTAERDGMLVFQYAFGSDEYTEWVNTAFNDVFGFFIAPIGTPITSGHNVAIVKGTADTQVSINNVNGGSHSDIWTNNRAYDLQAMTPPQSTVAIEADGFTSLLNTQGYPVVAGQRYRFKLAIADAGDQILDSWVYISAGSLLLDQKPNANGTVVLPTPTPGCPNPIVALDASKSTDSDAGDSLTYAWTVSAALPVGGCVHTVTAAGASATVNMSNLASGVTYTVTLTVYDKFDVDDIETETLHVPSDCGVADQAAICANAGTGSGGGTGGGSGGGEIVTYFPPPNLPPWPPGISNNVVPSFPPSSYIMAGLEVAVVPCDGDVTITIDGTTVGQEGLQQTIGDTSEDEVIFIWRVSQFNDQENPVMPDKVIKYTNPDGSYTTSVTFTAAELGQSTAVQTLQAWLDVTDVGSTWDQGAGIVDPTPTFVKLLGCPITPATPHVTIAFDDVASPKPFTVACGATVDLDGTIPATGKTVTLWMWTLEDAATGALIKQFMKTTAVFTNFDLSIVPGVTLDTFYSLSLRLFGPSADWDNDNWSTKVSMTPHRHRLLLRPLHHLR</sequence>
<dbReference type="Proteomes" id="UP000612055">
    <property type="component" value="Unassembled WGS sequence"/>
</dbReference>
<organism evidence="2 3">
    <name type="scientific">Edaphochlamys debaryana</name>
    <dbReference type="NCBI Taxonomy" id="47281"/>
    <lineage>
        <taxon>Eukaryota</taxon>
        <taxon>Viridiplantae</taxon>
        <taxon>Chlorophyta</taxon>
        <taxon>core chlorophytes</taxon>
        <taxon>Chlorophyceae</taxon>
        <taxon>CS clade</taxon>
        <taxon>Chlamydomonadales</taxon>
        <taxon>Chlamydomonadales incertae sedis</taxon>
        <taxon>Edaphochlamys</taxon>
    </lineage>
</organism>
<evidence type="ECO:0000256" key="1">
    <source>
        <dbReference type="SAM" id="SignalP"/>
    </source>
</evidence>
<gene>
    <name evidence="2" type="ORF">HYH03_005185</name>
</gene>
<keyword evidence="1" id="KW-0732">Signal</keyword>
<dbReference type="Gene3D" id="2.60.40.10">
    <property type="entry name" value="Immunoglobulins"/>
    <property type="match status" value="1"/>
</dbReference>
<dbReference type="InterPro" id="IPR049804">
    <property type="entry name" value="Choice_anch_L"/>
</dbReference>
<comment type="caution">
    <text evidence="2">The sequence shown here is derived from an EMBL/GenBank/DDBJ whole genome shotgun (WGS) entry which is preliminary data.</text>
</comment>
<accession>A0A835Y861</accession>
<reference evidence="2" key="1">
    <citation type="journal article" date="2020" name="bioRxiv">
        <title>Comparative genomics of Chlamydomonas.</title>
        <authorList>
            <person name="Craig R.J."/>
            <person name="Hasan A.R."/>
            <person name="Ness R.W."/>
            <person name="Keightley P.D."/>
        </authorList>
    </citation>
    <scope>NUCLEOTIDE SEQUENCE</scope>
    <source>
        <strain evidence="2">CCAP 11/70</strain>
    </source>
</reference>
<name>A0A835Y861_9CHLO</name>
<dbReference type="NCBIfam" id="NF038133">
    <property type="entry name" value="choice_anch_L"/>
    <property type="match status" value="1"/>
</dbReference>
<dbReference type="OrthoDB" id="540558at2759"/>
<dbReference type="AlphaFoldDB" id="A0A835Y861"/>
<feature type="chain" id="PRO_5032584074" description="PKD domain-containing protein" evidence="1">
    <location>
        <begin position="24"/>
        <end position="732"/>
    </location>
</feature>
<dbReference type="InterPro" id="IPR013783">
    <property type="entry name" value="Ig-like_fold"/>
</dbReference>
<proteinExistence type="predicted"/>
<evidence type="ECO:0000313" key="3">
    <source>
        <dbReference type="Proteomes" id="UP000612055"/>
    </source>
</evidence>
<dbReference type="EMBL" id="JAEHOE010000017">
    <property type="protein sequence ID" value="KAG2496777.1"/>
    <property type="molecule type" value="Genomic_DNA"/>
</dbReference>
<keyword evidence="3" id="KW-1185">Reference proteome</keyword>
<evidence type="ECO:0000313" key="2">
    <source>
        <dbReference type="EMBL" id="KAG2496777.1"/>
    </source>
</evidence>
<protein>
    <recommendedName>
        <fullName evidence="4">PKD domain-containing protein</fullName>
    </recommendedName>
</protein>